<sequence length="262" mass="30777">MKLIRSSGIYRFYFGVDSDYEETWPYKYGAVIRVRGFGLGRALDAAFLEAFKDGCTAFLRTDAHIYFPHGIKTAGTDLEMAYHCTPEDCYGATYPDPVTYENNQTWGHALLPQTTEPVLFFSRRLVEYLLKRFGCVFCTEFWGAEGYNATLTPCRLGIDCVKTNSTVAIHYYKKDWPKKRVEERRAYEEEPWVREMTENPYFAAIQLSFQIHLARHYTNPAVSTRYNPYYFSLAKKYFSQRMVYIEGVDVFRLYAERKIIYR</sequence>
<dbReference type="RefSeq" id="WP_011007013.1">
    <property type="nucleotide sequence ID" value="NZ_DUJP01000033.1"/>
</dbReference>
<proteinExistence type="predicted"/>
<dbReference type="AlphaFoldDB" id="A0A832SIQ1"/>
<evidence type="ECO:0000313" key="1">
    <source>
        <dbReference type="EMBL" id="HII47733.1"/>
    </source>
</evidence>
<name>A0A832SIQ1_9CREN</name>
<accession>A0A832SIQ1</accession>
<organism evidence="1 2">
    <name type="scientific">Pyrobaculum aerophilum</name>
    <dbReference type="NCBI Taxonomy" id="13773"/>
    <lineage>
        <taxon>Archaea</taxon>
        <taxon>Thermoproteota</taxon>
        <taxon>Thermoprotei</taxon>
        <taxon>Thermoproteales</taxon>
        <taxon>Thermoproteaceae</taxon>
        <taxon>Pyrobaculum</taxon>
    </lineage>
</organism>
<dbReference type="EMBL" id="DUJP01000033">
    <property type="protein sequence ID" value="HII47733.1"/>
    <property type="molecule type" value="Genomic_DNA"/>
</dbReference>
<dbReference type="Proteomes" id="UP000651120">
    <property type="component" value="Unassembled WGS sequence"/>
</dbReference>
<evidence type="ECO:0000313" key="2">
    <source>
        <dbReference type="Proteomes" id="UP000651120"/>
    </source>
</evidence>
<protein>
    <submittedName>
        <fullName evidence="1">Uncharacterized protein</fullName>
    </submittedName>
</protein>
<comment type="caution">
    <text evidence="1">The sequence shown here is derived from an EMBL/GenBank/DDBJ whole genome shotgun (WGS) entry which is preliminary data.</text>
</comment>
<reference evidence="1" key="1">
    <citation type="journal article" date="2020" name="bioRxiv">
        <title>A rank-normalized archaeal taxonomy based on genome phylogeny resolves widespread incomplete and uneven classifications.</title>
        <authorList>
            <person name="Rinke C."/>
            <person name="Chuvochina M."/>
            <person name="Mussig A.J."/>
            <person name="Chaumeil P.-A."/>
            <person name="Waite D.W."/>
            <person name="Whitman W.B."/>
            <person name="Parks D.H."/>
            <person name="Hugenholtz P."/>
        </authorList>
    </citation>
    <scope>NUCLEOTIDE SEQUENCE</scope>
    <source>
        <strain evidence="1">UBA8839</strain>
    </source>
</reference>
<gene>
    <name evidence="1" type="ORF">HA333_09940</name>
</gene>
<dbReference type="GeneID" id="1464757"/>